<dbReference type="GO" id="GO:0016787">
    <property type="term" value="F:hydrolase activity"/>
    <property type="evidence" value="ECO:0007669"/>
    <property type="project" value="UniProtKB-KW"/>
</dbReference>
<dbReference type="GO" id="GO:0004521">
    <property type="term" value="F:RNA endonuclease activity"/>
    <property type="evidence" value="ECO:0007669"/>
    <property type="project" value="InterPro"/>
</dbReference>
<comment type="caution">
    <text evidence="8">The sequence shown here is derived from an EMBL/GenBank/DDBJ whole genome shotgun (WGS) entry which is preliminary data.</text>
</comment>
<dbReference type="STRING" id="1184151.AW736_14480"/>
<proteinExistence type="inferred from homology"/>
<organism evidence="8 9">
    <name type="scientific">Termitidicoccus mucosus</name>
    <dbReference type="NCBI Taxonomy" id="1184151"/>
    <lineage>
        <taxon>Bacteria</taxon>
        <taxon>Pseudomonadati</taxon>
        <taxon>Verrucomicrobiota</taxon>
        <taxon>Opitutia</taxon>
        <taxon>Opitutales</taxon>
        <taxon>Opitutaceae</taxon>
        <taxon>Termitidicoccus</taxon>
    </lineage>
</organism>
<dbReference type="OrthoDB" id="9771229at2"/>
<dbReference type="InterPro" id="IPR013551">
    <property type="entry name" value="YicC-like_C"/>
</dbReference>
<protein>
    <recommendedName>
        <fullName evidence="10">YicC family protein</fullName>
    </recommendedName>
</protein>
<keyword evidence="3" id="KW-0255">Endonuclease</keyword>
<dbReference type="AlphaFoldDB" id="A0A178IHS7"/>
<evidence type="ECO:0000256" key="3">
    <source>
        <dbReference type="ARBA" id="ARBA00022759"/>
    </source>
</evidence>
<name>A0A178IHS7_9BACT</name>
<evidence type="ECO:0000256" key="4">
    <source>
        <dbReference type="ARBA" id="ARBA00022801"/>
    </source>
</evidence>
<evidence type="ECO:0000256" key="2">
    <source>
        <dbReference type="ARBA" id="ARBA00022722"/>
    </source>
</evidence>
<evidence type="ECO:0000259" key="6">
    <source>
        <dbReference type="Pfam" id="PF03755"/>
    </source>
</evidence>
<dbReference type="RefSeq" id="WP_068770890.1">
    <property type="nucleotide sequence ID" value="NZ_KV441840.1"/>
</dbReference>
<reference evidence="8 9" key="1">
    <citation type="submission" date="2016-01" db="EMBL/GenBank/DDBJ databases">
        <title>High potential of lignocellulose degradation of a new Verrucomicrobia species.</title>
        <authorList>
            <person name="Wang Y."/>
            <person name="Shi Y."/>
            <person name="Qiu Z."/>
            <person name="Liu S."/>
            <person name="Yang H."/>
        </authorList>
    </citation>
    <scope>NUCLEOTIDE SEQUENCE [LARGE SCALE GENOMIC DNA]</scope>
    <source>
        <strain evidence="8 9">TSB47</strain>
    </source>
</reference>
<evidence type="ECO:0000256" key="5">
    <source>
        <dbReference type="ARBA" id="ARBA00035648"/>
    </source>
</evidence>
<comment type="similarity">
    <text evidence="5">Belongs to the YicC/YloC family.</text>
</comment>
<keyword evidence="2" id="KW-0540">Nuclease</keyword>
<dbReference type="InterPro" id="IPR005229">
    <property type="entry name" value="YicC/YloC-like"/>
</dbReference>
<dbReference type="NCBIfam" id="TIGR00255">
    <property type="entry name" value="YicC/YloC family endoribonuclease"/>
    <property type="match status" value="1"/>
</dbReference>
<keyword evidence="9" id="KW-1185">Reference proteome</keyword>
<feature type="domain" description="Endoribonuclease YicC-like C-terminal" evidence="7">
    <location>
        <begin position="175"/>
        <end position="294"/>
    </location>
</feature>
<dbReference type="InterPro" id="IPR013527">
    <property type="entry name" value="YicC-like_N"/>
</dbReference>
<accession>A0A178IHS7</accession>
<feature type="domain" description="Endoribonuclease YicC-like N-terminal" evidence="6">
    <location>
        <begin position="1"/>
        <end position="158"/>
    </location>
</feature>
<dbReference type="PANTHER" id="PTHR30636:SF3">
    <property type="entry name" value="UPF0701 PROTEIN YICC"/>
    <property type="match status" value="1"/>
</dbReference>
<gene>
    <name evidence="8" type="ORF">AW736_14480</name>
</gene>
<evidence type="ECO:0000313" key="9">
    <source>
        <dbReference type="Proteomes" id="UP000078486"/>
    </source>
</evidence>
<dbReference type="EMBL" id="LRRQ01000103">
    <property type="protein sequence ID" value="OAM89161.1"/>
    <property type="molecule type" value="Genomic_DNA"/>
</dbReference>
<sequence>MRSMTGYGRASAALGNHTLTVQVNSVNRKTLDLAISLPPEWAEFEAASGELVRRYAARGKVGARFDVTGGEGAPAQAVTWDEAAVEATLDRLVAQAARRGAQPPPVVTPELVWSVASAQRRKTELPADDGTRTLVLGTLEEALKAFAAMRENEGAALLKDFLARIETLAAHIAAIAELAPQVAPAWRDQLMKRLRDAGLELDAGDERVLREVALFADRCDITEELTRLRSHLDQFAALLRGDAEMGRKAEFILQEIGREVNTIGSKANNLEISRRVIELKNELERIREQIANVE</sequence>
<dbReference type="Pfam" id="PF08340">
    <property type="entry name" value="YicC-like_C"/>
    <property type="match status" value="1"/>
</dbReference>
<evidence type="ECO:0008006" key="10">
    <source>
        <dbReference type="Google" id="ProtNLM"/>
    </source>
</evidence>
<evidence type="ECO:0000259" key="7">
    <source>
        <dbReference type="Pfam" id="PF08340"/>
    </source>
</evidence>
<evidence type="ECO:0000256" key="1">
    <source>
        <dbReference type="ARBA" id="ARBA00001968"/>
    </source>
</evidence>
<evidence type="ECO:0000313" key="8">
    <source>
        <dbReference type="EMBL" id="OAM89161.1"/>
    </source>
</evidence>
<dbReference type="Pfam" id="PF03755">
    <property type="entry name" value="YicC-like_N"/>
    <property type="match status" value="1"/>
</dbReference>
<comment type="cofactor">
    <cofactor evidence="1">
        <name>a divalent metal cation</name>
        <dbReference type="ChEBI" id="CHEBI:60240"/>
    </cofactor>
</comment>
<dbReference type="Proteomes" id="UP000078486">
    <property type="component" value="Unassembled WGS sequence"/>
</dbReference>
<dbReference type="PANTHER" id="PTHR30636">
    <property type="entry name" value="UPF0701 PROTEIN YICC"/>
    <property type="match status" value="1"/>
</dbReference>
<keyword evidence="4" id="KW-0378">Hydrolase</keyword>